<protein>
    <submittedName>
        <fullName evidence="1">Uncharacterized protein</fullName>
    </submittedName>
</protein>
<accession>A0ABD2PT58</accession>
<gene>
    <name evidence="1" type="ORF">Ciccas_011061</name>
</gene>
<evidence type="ECO:0000313" key="1">
    <source>
        <dbReference type="EMBL" id="KAL3310375.1"/>
    </source>
</evidence>
<dbReference type="Proteomes" id="UP001626550">
    <property type="component" value="Unassembled WGS sequence"/>
</dbReference>
<organism evidence="1 2">
    <name type="scientific">Cichlidogyrus casuarinus</name>
    <dbReference type="NCBI Taxonomy" id="1844966"/>
    <lineage>
        <taxon>Eukaryota</taxon>
        <taxon>Metazoa</taxon>
        <taxon>Spiralia</taxon>
        <taxon>Lophotrochozoa</taxon>
        <taxon>Platyhelminthes</taxon>
        <taxon>Monogenea</taxon>
        <taxon>Monopisthocotylea</taxon>
        <taxon>Dactylogyridea</taxon>
        <taxon>Ancyrocephalidae</taxon>
        <taxon>Cichlidogyrus</taxon>
    </lineage>
</organism>
<name>A0ABD2PT58_9PLAT</name>
<reference evidence="1 2" key="1">
    <citation type="submission" date="2024-11" db="EMBL/GenBank/DDBJ databases">
        <title>Adaptive evolution of stress response genes in parasites aligns with host niche diversity.</title>
        <authorList>
            <person name="Hahn C."/>
            <person name="Resl P."/>
        </authorList>
    </citation>
    <scope>NUCLEOTIDE SEQUENCE [LARGE SCALE GENOMIC DNA]</scope>
    <source>
        <strain evidence="1">EGGRZ-B1_66</strain>
        <tissue evidence="1">Body</tissue>
    </source>
</reference>
<evidence type="ECO:0000313" key="2">
    <source>
        <dbReference type="Proteomes" id="UP001626550"/>
    </source>
</evidence>
<proteinExistence type="predicted"/>
<dbReference type="EMBL" id="JBJKFK010003011">
    <property type="protein sequence ID" value="KAL3310375.1"/>
    <property type="molecule type" value="Genomic_DNA"/>
</dbReference>
<sequence>MTVSSRVMRLSIVNAFTSRAFVLKLKLYNEWLGFVHILHRPPVQCQRKVLGSDLSHSACPISDAKLPCEAETQLPVYLCVLAPHQGQRKPDRVVIQPDEFWFVISKTE</sequence>
<comment type="caution">
    <text evidence="1">The sequence shown here is derived from an EMBL/GenBank/DDBJ whole genome shotgun (WGS) entry which is preliminary data.</text>
</comment>
<keyword evidence="2" id="KW-1185">Reference proteome</keyword>
<dbReference type="AlphaFoldDB" id="A0ABD2PT58"/>